<dbReference type="GO" id="GO:0016491">
    <property type="term" value="F:oxidoreductase activity"/>
    <property type="evidence" value="ECO:0007669"/>
    <property type="project" value="UniProtKB-KW"/>
</dbReference>
<dbReference type="InterPro" id="IPR036188">
    <property type="entry name" value="FAD/NAD-bd_sf"/>
</dbReference>
<evidence type="ECO:0000256" key="2">
    <source>
        <dbReference type="ARBA" id="ARBA00023002"/>
    </source>
</evidence>
<dbReference type="PANTHER" id="PTHR42923:SF46">
    <property type="entry name" value="AMINE OXIDASE"/>
    <property type="match status" value="1"/>
</dbReference>
<organism evidence="5 6">
    <name type="scientific">Salipaludibacillus aurantiacus</name>
    <dbReference type="NCBI Taxonomy" id="1601833"/>
    <lineage>
        <taxon>Bacteria</taxon>
        <taxon>Bacillati</taxon>
        <taxon>Bacillota</taxon>
        <taxon>Bacilli</taxon>
        <taxon>Bacillales</taxon>
        <taxon>Bacillaceae</taxon>
    </lineage>
</organism>
<dbReference type="InterPro" id="IPR002937">
    <property type="entry name" value="Amino_oxidase"/>
</dbReference>
<feature type="domain" description="Amine oxidase" evidence="4">
    <location>
        <begin position="12"/>
        <end position="437"/>
    </location>
</feature>
<keyword evidence="6" id="KW-1185">Reference proteome</keyword>
<dbReference type="PRINTS" id="PR00757">
    <property type="entry name" value="AMINEOXDASEF"/>
</dbReference>
<dbReference type="RefSeq" id="WP_093052408.1">
    <property type="nucleotide sequence ID" value="NZ_FOGT01000009.1"/>
</dbReference>
<sequence>MDEDVIIIGGGLAGLTAALNLCEKGYRVLLLEKRGRTGGRCSTWKDKGMTVQSGFHRYFSNYSEMKKVMRQVGVNIEDFILWQNKMDILIPDKKETAVFGIAPISSPLAFLQGIIGNSHVLSRQDKYSVLRFIFSGIKDFMVNSRNLENESVQGYAERHKITPNAYSTLISPSTYCLFFLPPEEFSAKAYFDFFVPALFARMGTYKGSLKEVVSDPLTEGIKSRGGKIKLSSCAERLIIKDNQVKGIKLNSGDILTASHFILATPLREAQPLLRESVGSHPWFAPMINMPTTSGLSIEIDLNEPALAHERMTLGPQTALLCFAEQSRSALKHLPGRLSALLGHPERLINLSDQEIYKLVLADAKKLGMDLKPHIINYKVVRHSGNRFHSGPDYNWMRPDQKTPVKGLTLAGDYTKQPFNITTEGAVISGKKAAQVILDDKERI</sequence>
<evidence type="ECO:0000256" key="1">
    <source>
        <dbReference type="ARBA" id="ARBA00001974"/>
    </source>
</evidence>
<reference evidence="6" key="1">
    <citation type="submission" date="2016-10" db="EMBL/GenBank/DDBJ databases">
        <authorList>
            <person name="Varghese N."/>
            <person name="Submissions S."/>
        </authorList>
    </citation>
    <scope>NUCLEOTIDE SEQUENCE [LARGE SCALE GENOMIC DNA]</scope>
    <source>
        <strain evidence="6">S9</strain>
    </source>
</reference>
<dbReference type="Proteomes" id="UP000198571">
    <property type="component" value="Unassembled WGS sequence"/>
</dbReference>
<dbReference type="InterPro" id="IPR001613">
    <property type="entry name" value="Flavin_amine_oxidase"/>
</dbReference>
<dbReference type="PANTHER" id="PTHR42923">
    <property type="entry name" value="PROTOPORPHYRINOGEN OXIDASE"/>
    <property type="match status" value="1"/>
</dbReference>
<evidence type="ECO:0000256" key="3">
    <source>
        <dbReference type="PIRSR" id="PIRSR601613-1"/>
    </source>
</evidence>
<evidence type="ECO:0000313" key="5">
    <source>
        <dbReference type="EMBL" id="SES15449.1"/>
    </source>
</evidence>
<feature type="binding site" evidence="3">
    <location>
        <begin position="54"/>
        <end position="57"/>
    </location>
    <ligand>
        <name>FAD</name>
        <dbReference type="ChEBI" id="CHEBI:57692"/>
    </ligand>
</feature>
<dbReference type="SUPFAM" id="SSF51905">
    <property type="entry name" value="FAD/NAD(P)-binding domain"/>
    <property type="match status" value="1"/>
</dbReference>
<dbReference type="InterPro" id="IPR050464">
    <property type="entry name" value="Zeta_carotene_desat/Oxidored"/>
</dbReference>
<name>A0A1H9V1H7_9BACI</name>
<accession>A0A1H9V1H7</accession>
<dbReference type="OrthoDB" id="9814556at2"/>
<dbReference type="EMBL" id="FOGT01000009">
    <property type="protein sequence ID" value="SES15449.1"/>
    <property type="molecule type" value="Genomic_DNA"/>
</dbReference>
<evidence type="ECO:0000259" key="4">
    <source>
        <dbReference type="Pfam" id="PF01593"/>
    </source>
</evidence>
<proteinExistence type="predicted"/>
<comment type="cofactor">
    <cofactor evidence="1">
        <name>FAD</name>
        <dbReference type="ChEBI" id="CHEBI:57692"/>
    </cofactor>
</comment>
<gene>
    <name evidence="5" type="ORF">SAMN05518684_10971</name>
</gene>
<dbReference type="Gene3D" id="3.90.660.50">
    <property type="match status" value="1"/>
</dbReference>
<protein>
    <submittedName>
        <fullName evidence="5">15-cis-phytoene desaturase</fullName>
    </submittedName>
</protein>
<evidence type="ECO:0000313" key="6">
    <source>
        <dbReference type="Proteomes" id="UP000198571"/>
    </source>
</evidence>
<feature type="binding site" evidence="3">
    <location>
        <position position="57"/>
    </location>
    <ligand>
        <name>substrate</name>
    </ligand>
</feature>
<dbReference type="Pfam" id="PF01593">
    <property type="entry name" value="Amino_oxidase"/>
    <property type="match status" value="1"/>
</dbReference>
<dbReference type="Gene3D" id="3.50.50.60">
    <property type="entry name" value="FAD/NAD(P)-binding domain"/>
    <property type="match status" value="1"/>
</dbReference>
<keyword evidence="2" id="KW-0560">Oxidoreductase</keyword>
<dbReference type="AlphaFoldDB" id="A0A1H9V1H7"/>
<dbReference type="STRING" id="1601833.SAMN05518684_10971"/>